<dbReference type="GO" id="GO:0051792">
    <property type="term" value="P:medium-chain fatty acid biosynthetic process"/>
    <property type="evidence" value="ECO:0007669"/>
    <property type="project" value="UniProtKB-ARBA"/>
</dbReference>
<dbReference type="InterPro" id="IPR029058">
    <property type="entry name" value="AB_hydrolase_fold"/>
</dbReference>
<dbReference type="AlphaFoldDB" id="A0A9D4K5P9"/>
<evidence type="ECO:0000256" key="1">
    <source>
        <dbReference type="ARBA" id="ARBA00007169"/>
    </source>
</evidence>
<evidence type="ECO:0000256" key="8">
    <source>
        <dbReference type="ARBA" id="ARBA00048536"/>
    </source>
</evidence>
<dbReference type="InterPro" id="IPR012223">
    <property type="entry name" value="TEII"/>
</dbReference>
<dbReference type="EMBL" id="JAIWYP010000004">
    <property type="protein sequence ID" value="KAH3833397.1"/>
    <property type="molecule type" value="Genomic_DNA"/>
</dbReference>
<reference evidence="12" key="2">
    <citation type="submission" date="2020-11" db="EMBL/GenBank/DDBJ databases">
        <authorList>
            <person name="McCartney M.A."/>
            <person name="Auch B."/>
            <person name="Kono T."/>
            <person name="Mallez S."/>
            <person name="Becker A."/>
            <person name="Gohl D.M."/>
            <person name="Silverstein K.A.T."/>
            <person name="Koren S."/>
            <person name="Bechman K.B."/>
            <person name="Herman A."/>
            <person name="Abrahante J.E."/>
            <person name="Garbe J."/>
        </authorList>
    </citation>
    <scope>NUCLEOTIDE SEQUENCE</scope>
    <source>
        <strain evidence="12">Duluth1</strain>
        <tissue evidence="12">Whole animal</tissue>
    </source>
</reference>
<dbReference type="OrthoDB" id="541883at2759"/>
<evidence type="ECO:0000313" key="12">
    <source>
        <dbReference type="EMBL" id="KAH3833397.1"/>
    </source>
</evidence>
<evidence type="ECO:0000256" key="5">
    <source>
        <dbReference type="ARBA" id="ARBA00022832"/>
    </source>
</evidence>
<comment type="similarity">
    <text evidence="1">Belongs to the thioesterase family.</text>
</comment>
<sequence>MCSKVLNSRFRCPDCAVKLFCFPWAGGGAVFYANWGKTLQPNIEVHGVCLTGRENRFKDPVPANIDEVVEEIVSAIQKETQDTPFAFWGHSFGSHMALVTALRLKTTSGREPVRLFVSGASPPHSAQRKVTIDVRDYTDEQFIEFLRKIGGTPPEILDNKDYISLFLPPLKADFDMLYQIGAKIGSSCARELTCPVDAFDGEADNQHDLDAWADVTTGPLKKTFFPGGHFYFKDDSSSMRLLNIFSETLML</sequence>
<keyword evidence="6" id="KW-0443">Lipid metabolism</keyword>
<dbReference type="PANTHER" id="PTHR11487:SF0">
    <property type="entry name" value="S-ACYL FATTY ACID SYNTHASE THIOESTERASE, MEDIUM CHAIN"/>
    <property type="match status" value="1"/>
</dbReference>
<dbReference type="FunFam" id="3.40.50.1820:FF:000153">
    <property type="entry name" value="Surfactin synthase thioesterase subunit"/>
    <property type="match status" value="1"/>
</dbReference>
<dbReference type="InterPro" id="IPR001031">
    <property type="entry name" value="Thioesterase"/>
</dbReference>
<accession>A0A9D4K5P9</accession>
<evidence type="ECO:0000256" key="4">
    <source>
        <dbReference type="ARBA" id="ARBA00022801"/>
    </source>
</evidence>
<evidence type="ECO:0000256" key="6">
    <source>
        <dbReference type="ARBA" id="ARBA00023098"/>
    </source>
</evidence>
<dbReference type="EC" id="3.1.2.14" evidence="2"/>
<comment type="caution">
    <text evidence="12">The sequence shown here is derived from an EMBL/GenBank/DDBJ whole genome shotgun (WGS) entry which is preliminary data.</text>
</comment>
<dbReference type="SUPFAM" id="SSF53474">
    <property type="entry name" value="alpha/beta-Hydrolases"/>
    <property type="match status" value="1"/>
</dbReference>
<evidence type="ECO:0000256" key="10">
    <source>
        <dbReference type="ARBA" id="ARBA00079653"/>
    </source>
</evidence>
<evidence type="ECO:0000259" key="11">
    <source>
        <dbReference type="Pfam" id="PF00975"/>
    </source>
</evidence>
<reference evidence="12" key="1">
    <citation type="journal article" date="2019" name="bioRxiv">
        <title>The Genome of the Zebra Mussel, Dreissena polymorpha: A Resource for Invasive Species Research.</title>
        <authorList>
            <person name="McCartney M.A."/>
            <person name="Auch B."/>
            <person name="Kono T."/>
            <person name="Mallez S."/>
            <person name="Zhang Y."/>
            <person name="Obille A."/>
            <person name="Becker A."/>
            <person name="Abrahante J.E."/>
            <person name="Garbe J."/>
            <person name="Badalamenti J.P."/>
            <person name="Herman A."/>
            <person name="Mangelson H."/>
            <person name="Liachko I."/>
            <person name="Sullivan S."/>
            <person name="Sone E.D."/>
            <person name="Koren S."/>
            <person name="Silverstein K.A.T."/>
            <person name="Beckman K.B."/>
            <person name="Gohl D.M."/>
        </authorList>
    </citation>
    <scope>NUCLEOTIDE SEQUENCE</scope>
    <source>
        <strain evidence="12">Duluth1</strain>
        <tissue evidence="12">Whole animal</tissue>
    </source>
</reference>
<dbReference type="GO" id="GO:0016297">
    <property type="term" value="F:fatty acyl-[ACP] hydrolase activity"/>
    <property type="evidence" value="ECO:0007669"/>
    <property type="project" value="UniProtKB-EC"/>
</dbReference>
<protein>
    <recommendedName>
        <fullName evidence="9">S-acyl fatty acid synthase thioesterase, medium chain</fullName>
        <ecNumber evidence="2">3.1.2.14</ecNumber>
    </recommendedName>
    <alternativeName>
        <fullName evidence="10">Thioesterase II</fullName>
    </alternativeName>
</protein>
<gene>
    <name evidence="12" type="ORF">DPMN_106704</name>
</gene>
<dbReference type="Pfam" id="PF00975">
    <property type="entry name" value="Thioesterase"/>
    <property type="match status" value="1"/>
</dbReference>
<keyword evidence="13" id="KW-1185">Reference proteome</keyword>
<dbReference type="Gene3D" id="3.40.50.1820">
    <property type="entry name" value="alpha/beta hydrolase"/>
    <property type="match status" value="1"/>
</dbReference>
<evidence type="ECO:0000256" key="9">
    <source>
        <dbReference type="ARBA" id="ARBA00073799"/>
    </source>
</evidence>
<evidence type="ECO:0000313" key="13">
    <source>
        <dbReference type="Proteomes" id="UP000828390"/>
    </source>
</evidence>
<keyword evidence="3" id="KW-0444">Lipid biosynthesis</keyword>
<organism evidence="12 13">
    <name type="scientific">Dreissena polymorpha</name>
    <name type="common">Zebra mussel</name>
    <name type="synonym">Mytilus polymorpha</name>
    <dbReference type="NCBI Taxonomy" id="45954"/>
    <lineage>
        <taxon>Eukaryota</taxon>
        <taxon>Metazoa</taxon>
        <taxon>Spiralia</taxon>
        <taxon>Lophotrochozoa</taxon>
        <taxon>Mollusca</taxon>
        <taxon>Bivalvia</taxon>
        <taxon>Autobranchia</taxon>
        <taxon>Heteroconchia</taxon>
        <taxon>Euheterodonta</taxon>
        <taxon>Imparidentia</taxon>
        <taxon>Neoheterodontei</taxon>
        <taxon>Myida</taxon>
        <taxon>Dreissenoidea</taxon>
        <taxon>Dreissenidae</taxon>
        <taxon>Dreissena</taxon>
    </lineage>
</organism>
<evidence type="ECO:0000256" key="7">
    <source>
        <dbReference type="ARBA" id="ARBA00023160"/>
    </source>
</evidence>
<dbReference type="PANTHER" id="PTHR11487">
    <property type="entry name" value="THIOESTERASE"/>
    <property type="match status" value="1"/>
</dbReference>
<feature type="domain" description="Thioesterase" evidence="11">
    <location>
        <begin position="18"/>
        <end position="234"/>
    </location>
</feature>
<dbReference type="Proteomes" id="UP000828390">
    <property type="component" value="Unassembled WGS sequence"/>
</dbReference>
<keyword evidence="7" id="KW-0275">Fatty acid biosynthesis</keyword>
<comment type="catalytic activity">
    <reaction evidence="8">
        <text>(9Z)-octadecenoyl-[ACP] + H2O = (9Z)-octadecenoate + holo-[ACP] + H(+)</text>
        <dbReference type="Rhea" id="RHEA:15057"/>
        <dbReference type="Rhea" id="RHEA-COMP:9685"/>
        <dbReference type="Rhea" id="RHEA-COMP:9924"/>
        <dbReference type="ChEBI" id="CHEBI:15377"/>
        <dbReference type="ChEBI" id="CHEBI:15378"/>
        <dbReference type="ChEBI" id="CHEBI:30823"/>
        <dbReference type="ChEBI" id="CHEBI:64479"/>
        <dbReference type="ChEBI" id="CHEBI:78783"/>
        <dbReference type="EC" id="3.1.2.14"/>
    </reaction>
</comment>
<keyword evidence="5" id="KW-0276">Fatty acid metabolism</keyword>
<evidence type="ECO:0000256" key="3">
    <source>
        <dbReference type="ARBA" id="ARBA00022516"/>
    </source>
</evidence>
<keyword evidence="4" id="KW-0378">Hydrolase</keyword>
<evidence type="ECO:0000256" key="2">
    <source>
        <dbReference type="ARBA" id="ARBA00012480"/>
    </source>
</evidence>
<name>A0A9D4K5P9_DREPO</name>
<proteinExistence type="inferred from homology"/>